<feature type="transmembrane region" description="Helical" evidence="1">
    <location>
        <begin position="402"/>
        <end position="421"/>
    </location>
</feature>
<dbReference type="Proteomes" id="UP001198962">
    <property type="component" value="Unassembled WGS sequence"/>
</dbReference>
<proteinExistence type="predicted"/>
<feature type="transmembrane region" description="Helical" evidence="1">
    <location>
        <begin position="427"/>
        <end position="451"/>
    </location>
</feature>
<dbReference type="EMBL" id="JAJEPU010000037">
    <property type="protein sequence ID" value="MCC2165467.1"/>
    <property type="molecule type" value="Genomic_DNA"/>
</dbReference>
<feature type="transmembrane region" description="Helical" evidence="1">
    <location>
        <begin position="35"/>
        <end position="53"/>
    </location>
</feature>
<evidence type="ECO:0000313" key="3">
    <source>
        <dbReference type="Proteomes" id="UP001198962"/>
    </source>
</evidence>
<feature type="transmembrane region" description="Helical" evidence="1">
    <location>
        <begin position="274"/>
        <end position="292"/>
    </location>
</feature>
<evidence type="ECO:0000256" key="1">
    <source>
        <dbReference type="SAM" id="Phobius"/>
    </source>
</evidence>
<accession>A0AAE3DKR0</accession>
<keyword evidence="3" id="KW-1185">Reference proteome</keyword>
<feature type="transmembrane region" description="Helical" evidence="1">
    <location>
        <begin position="335"/>
        <end position="355"/>
    </location>
</feature>
<dbReference type="AlphaFoldDB" id="A0AAE3DKR0"/>
<feature type="transmembrane region" description="Helical" evidence="1">
    <location>
        <begin position="12"/>
        <end position="28"/>
    </location>
</feature>
<reference evidence="2" key="1">
    <citation type="submission" date="2021-10" db="EMBL/GenBank/DDBJ databases">
        <title>Anaerobic single-cell dispensing facilitates the cultivation of human gut bacteria.</title>
        <authorList>
            <person name="Afrizal A."/>
        </authorList>
    </citation>
    <scope>NUCLEOTIDE SEQUENCE</scope>
    <source>
        <strain evidence="2">CLA-AA-H274</strain>
    </source>
</reference>
<feature type="transmembrane region" description="Helical" evidence="1">
    <location>
        <begin position="89"/>
        <end position="108"/>
    </location>
</feature>
<organism evidence="2 3">
    <name type="scientific">Brotaphodocola catenula</name>
    <dbReference type="NCBI Taxonomy" id="2885361"/>
    <lineage>
        <taxon>Bacteria</taxon>
        <taxon>Bacillati</taxon>
        <taxon>Bacillota</taxon>
        <taxon>Clostridia</taxon>
        <taxon>Lachnospirales</taxon>
        <taxon>Lachnospiraceae</taxon>
        <taxon>Brotaphodocola</taxon>
    </lineage>
</organism>
<comment type="caution">
    <text evidence="2">The sequence shown here is derived from an EMBL/GenBank/DDBJ whole genome shotgun (WGS) entry which is preliminary data.</text>
</comment>
<name>A0AAE3DKR0_9FIRM</name>
<gene>
    <name evidence="2" type="ORF">LKD32_11400</name>
</gene>
<feature type="transmembrane region" description="Helical" evidence="1">
    <location>
        <begin position="304"/>
        <end position="323"/>
    </location>
</feature>
<feature type="transmembrane region" description="Helical" evidence="1">
    <location>
        <begin position="170"/>
        <end position="190"/>
    </location>
</feature>
<dbReference type="RefSeq" id="WP_177977965.1">
    <property type="nucleotide sequence ID" value="NZ_JAJEPU010000037.1"/>
</dbReference>
<sequence>MTEKKALVTPKAIHAIIGMAIMFLFPLLPISLPEVTPLGMKIIGIFLGTLYLWTTVEPVWSSLACIFMVGISGYGPMNQVLQTAFGSPVIIQMFFLMIVMNCLVYNRLTMYIGRFFLTLPINNGRPWVFTAMLMIGSMLMAAFVGPFAPIFLFWPVVYDIFDEIGIKKGEAYPTLMLILIVIGTLIGFPVPPYSGNGLALISNYSTITENMGSKIVLNNASYMALAVIWGLSSIIVIVLFCKFILRPDVSKLKNLDVEKLKKNPLPPLTPNQKFMAVTFVIYIACMLLPSVIPNLGIMKFLSANSYGLAIGYTAILCCVSLDPKEHQTIMPFGKVAGNFAWGTFFLCTAATLLGGVLTNESTGIAKFLSSVLNPIFSGMSLTVFYIALLAITLVLTNLCNSLVIGMLIQPVIASFCLANGINSSPITALIIIFVLATASITPSASPFAAMIHGNKEWLASGQIYKYTTMIALIEIIMAVVVGLPVAMALFH</sequence>
<feature type="transmembrane region" description="Helical" evidence="1">
    <location>
        <begin position="463"/>
        <end position="490"/>
    </location>
</feature>
<feature type="transmembrane region" description="Helical" evidence="1">
    <location>
        <begin position="128"/>
        <end position="158"/>
    </location>
</feature>
<keyword evidence="1" id="KW-0812">Transmembrane</keyword>
<feature type="transmembrane region" description="Helical" evidence="1">
    <location>
        <begin position="375"/>
        <end position="395"/>
    </location>
</feature>
<keyword evidence="1" id="KW-1133">Transmembrane helix</keyword>
<keyword evidence="1" id="KW-0472">Membrane</keyword>
<protein>
    <submittedName>
        <fullName evidence="2">Citrate transporter</fullName>
    </submittedName>
</protein>
<feature type="transmembrane region" description="Helical" evidence="1">
    <location>
        <begin position="220"/>
        <end position="245"/>
    </location>
</feature>
<evidence type="ECO:0000313" key="2">
    <source>
        <dbReference type="EMBL" id="MCC2165467.1"/>
    </source>
</evidence>